<sequence>MNIKNLHHQKSLLAIAIAFAVQTAAAANMDNINLLSVTPPTDITSDLIIDNNDSLTLSSTENTGSNWNQVRAVTVGSTGVGTLIIDGRDVLVAEGAIIGYGGTGTVTLTNGATLRTNNWYIQLGLGNGSGTLNVLNGSKITGLNNLLIGDSDIGARGAVTIDGANSSITNYQTVVGLRGHGQLVITNGGKLSSANHMFIGYLGVADFDVGDGTGVVRIDGANSILDVATEINLGGIYTSNNTAKGYLTVSNGATVKSGSLIRLAYGNGSTGILNIGGAQGEAEQAAGKIDTPRIWLGNTNGQKTAILNFNHFSPDFLLASQIYGTGEVNHVGSGVTTLTGANTYSGNTLVSRGTLRAGAENTFSAASDYIVNDGASLDLNGYSQTLNSLELAGTTTLSSPPRVKAAFTPTTLTINGNYTGNNGLLALRTVLGDDLSATDKLVVRGDTSGTTRVSVTNAGGGGSQTVEGIPIVEVEGASNGTFVKEGRIVAGAYDYNIIKKNNQNWHLTSEVIPDPLPPDEPAPASPETPEQPVPQPPVASEVEHQYRPESGSYLANTLAANTLFNTRLHDRLGETQYTDALTGEQKVTSLWMRHIGGHNRFKDGSGQISTQSNRYVMQLGGDIAQWSTDGLDRWHLGLMAGYANSKSRSHSSLTGYSSRGEISGYSAGLYGTWYANDADKTGAYVDAWMLYNWFDNTVSGQGLASEKYDSDGITASVETGYTWKLAEFSERNALYIQPKVQVTWMDVQADTHIEKNGTRVVDKTDGNLQTRLGVKAYLQGHNAMDDGKDRTFQPFVEANWIHNTQNYSVQMDDINNDVKGSRNIAELKAGVEGQLTKNVTLWGNVAQQIGDNGYSDTQGMLGLKYSF</sequence>
<reference evidence="5" key="2">
    <citation type="submission" date="2020-11" db="EMBL/GenBank/DDBJ databases">
        <authorList>
            <consortium name="NCBI Pathogen Detection Project"/>
        </authorList>
    </citation>
    <scope>NUCLEOTIDE SEQUENCE</scope>
    <source>
        <strain evidence="5">YDC697-2</strain>
    </source>
</reference>
<dbReference type="KEGG" id="cfar:CI104_12730"/>
<feature type="compositionally biased region" description="Pro residues" evidence="2">
    <location>
        <begin position="514"/>
        <end position="537"/>
    </location>
</feature>
<comment type="caution">
    <text evidence="5">The sequence shown here is derived from an EMBL/GenBank/DDBJ whole genome shotgun (WGS) entry which is preliminary data.</text>
</comment>
<accession>A0A8H9P0Q9</accession>
<protein>
    <submittedName>
        <fullName evidence="5">Autotransporter outer membrane beta-barrel domain-containing protein</fullName>
    </submittedName>
</protein>
<dbReference type="NCBIfam" id="TIGR02601">
    <property type="entry name" value="autotrns_rpt"/>
    <property type="match status" value="1"/>
</dbReference>
<evidence type="ECO:0000256" key="3">
    <source>
        <dbReference type="SAM" id="SignalP"/>
    </source>
</evidence>
<dbReference type="SUPFAM" id="SSF103515">
    <property type="entry name" value="Autotransporter"/>
    <property type="match status" value="1"/>
</dbReference>
<name>A0A8H9P0Q9_9ENTR</name>
<evidence type="ECO:0000259" key="4">
    <source>
        <dbReference type="PROSITE" id="PS51208"/>
    </source>
</evidence>
<dbReference type="InterPro" id="IPR012332">
    <property type="entry name" value="Autotransporter_pectin_lyase_C"/>
</dbReference>
<evidence type="ECO:0000313" key="5">
    <source>
        <dbReference type="EMBL" id="HAT1588935.1"/>
    </source>
</evidence>
<dbReference type="EMBL" id="DACSDU010000045">
    <property type="protein sequence ID" value="HAT1588935.1"/>
    <property type="molecule type" value="Genomic_DNA"/>
</dbReference>
<dbReference type="Gene3D" id="2.160.20.20">
    <property type="match status" value="1"/>
</dbReference>
<reference evidence="5" key="1">
    <citation type="journal article" date="2018" name="Genome Biol.">
        <title>SKESA: strategic k-mer extension for scrupulous assemblies.</title>
        <authorList>
            <person name="Souvorov A."/>
            <person name="Agarwala R."/>
            <person name="Lipman D.J."/>
        </authorList>
    </citation>
    <scope>NUCLEOTIDE SEQUENCE</scope>
    <source>
        <strain evidence="5">YDC697-2</strain>
    </source>
</reference>
<dbReference type="InterPro" id="IPR036709">
    <property type="entry name" value="Autotransporte_beta_dom_sf"/>
</dbReference>
<organism evidence="5">
    <name type="scientific">Citrobacter farmeri</name>
    <dbReference type="NCBI Taxonomy" id="67824"/>
    <lineage>
        <taxon>Bacteria</taxon>
        <taxon>Pseudomonadati</taxon>
        <taxon>Pseudomonadota</taxon>
        <taxon>Gammaproteobacteria</taxon>
        <taxon>Enterobacterales</taxon>
        <taxon>Enterobacteriaceae</taxon>
        <taxon>Citrobacter</taxon>
    </lineage>
</organism>
<dbReference type="SUPFAM" id="SSF51126">
    <property type="entry name" value="Pectin lyase-like"/>
    <property type="match status" value="1"/>
</dbReference>
<dbReference type="RefSeq" id="WP_084196587.1">
    <property type="nucleotide sequence ID" value="NZ_CABMNX010000001.1"/>
</dbReference>
<dbReference type="Proteomes" id="UP000864563">
    <property type="component" value="Unassembled WGS sequence"/>
</dbReference>
<dbReference type="CDD" id="cd01344">
    <property type="entry name" value="PL2_Passenger_AT"/>
    <property type="match status" value="1"/>
</dbReference>
<dbReference type="InterPro" id="IPR005546">
    <property type="entry name" value="Autotransporte_beta"/>
</dbReference>
<evidence type="ECO:0000256" key="1">
    <source>
        <dbReference type="ARBA" id="ARBA00022729"/>
    </source>
</evidence>
<gene>
    <name evidence="5" type="ORF">I8Y00_005345</name>
</gene>
<dbReference type="PANTHER" id="PTHR12338">
    <property type="entry name" value="AUTOTRANSPORTER"/>
    <property type="match status" value="1"/>
</dbReference>
<feature type="domain" description="Autotransporter" evidence="4">
    <location>
        <begin position="583"/>
        <end position="867"/>
    </location>
</feature>
<feature type="region of interest" description="Disordered" evidence="2">
    <location>
        <begin position="510"/>
        <end position="546"/>
    </location>
</feature>
<dbReference type="PANTHER" id="PTHR12338:SF5">
    <property type="entry name" value="ANTIGEN 43-RELATED"/>
    <property type="match status" value="1"/>
</dbReference>
<dbReference type="Pfam" id="PF03797">
    <property type="entry name" value="Autotransporter"/>
    <property type="match status" value="1"/>
</dbReference>
<feature type="chain" id="PRO_5034722473" evidence="3">
    <location>
        <begin position="27"/>
        <end position="867"/>
    </location>
</feature>
<dbReference type="InterPro" id="IPR050909">
    <property type="entry name" value="Bact_Autotransporter_VF"/>
</dbReference>
<dbReference type="InterPro" id="IPR013425">
    <property type="entry name" value="Autotrns_rpt"/>
</dbReference>
<dbReference type="PROSITE" id="PS51208">
    <property type="entry name" value="AUTOTRANSPORTER"/>
    <property type="match status" value="1"/>
</dbReference>
<dbReference type="InterPro" id="IPR043990">
    <property type="entry name" value="AC_1"/>
</dbReference>
<dbReference type="GeneID" id="92973303"/>
<dbReference type="AlphaFoldDB" id="A0A8H9P0Q9"/>
<dbReference type="Gene3D" id="2.40.128.130">
    <property type="entry name" value="Autotransporter beta-domain"/>
    <property type="match status" value="1"/>
</dbReference>
<dbReference type="GO" id="GO:0019867">
    <property type="term" value="C:outer membrane"/>
    <property type="evidence" value="ECO:0007669"/>
    <property type="project" value="InterPro"/>
</dbReference>
<dbReference type="SMART" id="SM00869">
    <property type="entry name" value="Autotransporter"/>
    <property type="match status" value="1"/>
</dbReference>
<feature type="signal peptide" evidence="3">
    <location>
        <begin position="1"/>
        <end position="26"/>
    </location>
</feature>
<dbReference type="OrthoDB" id="6053567at2"/>
<proteinExistence type="predicted"/>
<keyword evidence="1 3" id="KW-0732">Signal</keyword>
<dbReference type="InterPro" id="IPR006315">
    <property type="entry name" value="OM_autotransptr_brl_dom"/>
</dbReference>
<dbReference type="InterPro" id="IPR030895">
    <property type="entry name" value="T5SS_PEPC_rpt"/>
</dbReference>
<dbReference type="NCBIfam" id="TIGR04393">
    <property type="entry name" value="rpt_T5SS_PEPC"/>
    <property type="match status" value="1"/>
</dbReference>
<dbReference type="Pfam" id="PF18883">
    <property type="entry name" value="AC_1"/>
    <property type="match status" value="1"/>
</dbReference>
<evidence type="ECO:0000256" key="2">
    <source>
        <dbReference type="SAM" id="MobiDB-lite"/>
    </source>
</evidence>
<dbReference type="InterPro" id="IPR011050">
    <property type="entry name" value="Pectin_lyase_fold/virulence"/>
</dbReference>
<dbReference type="NCBIfam" id="TIGR01414">
    <property type="entry name" value="autotrans_barl"/>
    <property type="match status" value="1"/>
</dbReference>